<evidence type="ECO:0000259" key="1">
    <source>
        <dbReference type="PROSITE" id="PS50980"/>
    </source>
</evidence>
<dbReference type="GO" id="GO:0004485">
    <property type="term" value="F:methylcrotonoyl-CoA carboxylase activity"/>
    <property type="evidence" value="ECO:0007669"/>
    <property type="project" value="UniProtKB-EC"/>
</dbReference>
<dbReference type="OrthoDB" id="9803706at2"/>
<gene>
    <name evidence="3" type="ORF">AHMF7616_02449</name>
</gene>
<organism evidence="3 4">
    <name type="scientific">Adhaeribacter pallidiroseus</name>
    <dbReference type="NCBI Taxonomy" id="2072847"/>
    <lineage>
        <taxon>Bacteria</taxon>
        <taxon>Pseudomonadati</taxon>
        <taxon>Bacteroidota</taxon>
        <taxon>Cytophagia</taxon>
        <taxon>Cytophagales</taxon>
        <taxon>Hymenobacteraceae</taxon>
        <taxon>Adhaeribacter</taxon>
    </lineage>
</organism>
<proteinExistence type="predicted"/>
<evidence type="ECO:0000313" key="4">
    <source>
        <dbReference type="Proteomes" id="UP000253919"/>
    </source>
</evidence>
<evidence type="ECO:0000259" key="2">
    <source>
        <dbReference type="PROSITE" id="PS50989"/>
    </source>
</evidence>
<dbReference type="EC" id="6.4.1.4" evidence="3"/>
<keyword evidence="4" id="KW-1185">Reference proteome</keyword>
<dbReference type="InterPro" id="IPR045190">
    <property type="entry name" value="MCCB/AccD1-like"/>
</dbReference>
<dbReference type="Gene3D" id="3.90.226.10">
    <property type="entry name" value="2-enoyl-CoA Hydratase, Chain A, domain 1"/>
    <property type="match status" value="2"/>
</dbReference>
<dbReference type="FunFam" id="3.90.226.10:FF:000004">
    <property type="entry name" value="Methylcrotonoyl-CoA carboxylase beta chain"/>
    <property type="match status" value="1"/>
</dbReference>
<keyword evidence="3" id="KW-0436">Ligase</keyword>
<dbReference type="InterPro" id="IPR029045">
    <property type="entry name" value="ClpP/crotonase-like_dom_sf"/>
</dbReference>
<protein>
    <submittedName>
        <fullName evidence="3">Methylcrotonoyl-CoA carboxylase</fullName>
        <ecNumber evidence="3">6.4.1.4</ecNumber>
    </submittedName>
</protein>
<dbReference type="PROSITE" id="PS50980">
    <property type="entry name" value="COA_CT_NTER"/>
    <property type="match status" value="1"/>
</dbReference>
<sequence length="544" mass="59248">MEQTTDFHKNEDVLKQQIYQLKSKLKNVYVGGGTKRLEAQRAKGKLTARERIKYLLDESAEYVEIGALAGENMYPEHGGCPSGGVVVMLGYVKGRLCVVVANDATVKAGAWFPITAKKNLRAQEIALENKLPIIYLVDSAGVYLPLQDEIFPDKEHFGRIFRNNAVMSAMGIIQISAIMGSCVAGGAYLPIMSDEAMIVDQTGSIFLAGSYLVKAAIGESVDNETLGGATTHTEISGVTDYKFKNDQECLDAIRNIFDKIGEPQKAGFNRTTPAPPQLKPAEIYGYLPADRVKPYDMLEIIRRLVDHSEFEPYKELYGQTLICGLARVDGWAVGIVANQRKMVKTKKGELQMGGVIYSDSADKAARFIMNCNQKKIPLIFLQDVSGFMVGSKAEQGGIIKDGAKMVNAMANSVVPKFTIIIGNSYGAGNYAMCGKAYDPRLIFAWPTAQMAVMSGAAAANTLLQIQVASLKSKGETITPTAEKELLDKITTSYNEQLSPYYAAARLWVDGIIDPLETRQVISLGIAAANHAPIEKPFNVGVIQT</sequence>
<dbReference type="EMBL" id="QASA01000001">
    <property type="protein sequence ID" value="RDC63840.1"/>
    <property type="molecule type" value="Genomic_DNA"/>
</dbReference>
<dbReference type="InterPro" id="IPR034733">
    <property type="entry name" value="AcCoA_carboxyl_beta"/>
</dbReference>
<dbReference type="AlphaFoldDB" id="A0A369QHR2"/>
<evidence type="ECO:0000313" key="3">
    <source>
        <dbReference type="EMBL" id="RDC63840.1"/>
    </source>
</evidence>
<accession>A0A369QHR2</accession>
<feature type="domain" description="CoA carboxyltransferase N-terminal" evidence="1">
    <location>
        <begin position="14"/>
        <end position="272"/>
    </location>
</feature>
<dbReference type="RefSeq" id="WP_115373082.1">
    <property type="nucleotide sequence ID" value="NZ_QASA01000001.1"/>
</dbReference>
<dbReference type="PROSITE" id="PS50989">
    <property type="entry name" value="COA_CT_CTER"/>
    <property type="match status" value="1"/>
</dbReference>
<dbReference type="SUPFAM" id="SSF52096">
    <property type="entry name" value="ClpP/crotonase"/>
    <property type="match status" value="2"/>
</dbReference>
<dbReference type="InterPro" id="IPR011763">
    <property type="entry name" value="COA_CT_C"/>
</dbReference>
<dbReference type="Pfam" id="PF01039">
    <property type="entry name" value="Carboxyl_trans"/>
    <property type="match status" value="1"/>
</dbReference>
<name>A0A369QHR2_9BACT</name>
<dbReference type="Proteomes" id="UP000253919">
    <property type="component" value="Unassembled WGS sequence"/>
</dbReference>
<dbReference type="PANTHER" id="PTHR22855:SF13">
    <property type="entry name" value="METHYLCROTONOYL-COA CARBOXYLASE BETA CHAIN, MITOCHONDRIAL"/>
    <property type="match status" value="1"/>
</dbReference>
<dbReference type="InterPro" id="IPR011762">
    <property type="entry name" value="COA_CT_N"/>
</dbReference>
<dbReference type="GO" id="GO:0006552">
    <property type="term" value="P:L-leucine catabolic process"/>
    <property type="evidence" value="ECO:0007669"/>
    <property type="project" value="TreeGrafter"/>
</dbReference>
<dbReference type="PANTHER" id="PTHR22855">
    <property type="entry name" value="ACETYL, PROPIONYL, PYRUVATE, AND GLUTACONYL CARBOXYLASE-RELATED"/>
    <property type="match status" value="1"/>
</dbReference>
<dbReference type="FunFam" id="3.90.226.10:FF:000030">
    <property type="entry name" value="Acetyl-CoA carboxylase carboxyltransferase subunit"/>
    <property type="match status" value="1"/>
</dbReference>
<reference evidence="3 4" key="1">
    <citation type="submission" date="2018-04" db="EMBL/GenBank/DDBJ databases">
        <title>Adhaeribacter sp. HMF7616 genome sequencing and assembly.</title>
        <authorList>
            <person name="Kang H."/>
            <person name="Kang J."/>
            <person name="Cha I."/>
            <person name="Kim H."/>
            <person name="Joh K."/>
        </authorList>
    </citation>
    <scope>NUCLEOTIDE SEQUENCE [LARGE SCALE GENOMIC DNA]</scope>
    <source>
        <strain evidence="3 4">HMF7616</strain>
    </source>
</reference>
<comment type="caution">
    <text evidence="3">The sequence shown here is derived from an EMBL/GenBank/DDBJ whole genome shotgun (WGS) entry which is preliminary data.</text>
</comment>
<dbReference type="GO" id="GO:1905202">
    <property type="term" value="C:methylcrotonoyl-CoA carboxylase complex"/>
    <property type="evidence" value="ECO:0007669"/>
    <property type="project" value="TreeGrafter"/>
</dbReference>
<feature type="domain" description="CoA carboxyltransferase C-terminal" evidence="2">
    <location>
        <begin position="275"/>
        <end position="539"/>
    </location>
</feature>